<proteinExistence type="predicted"/>
<accession>A0A1A8BMU3</accession>
<feature type="region of interest" description="Disordered" evidence="1">
    <location>
        <begin position="1"/>
        <end position="49"/>
    </location>
</feature>
<evidence type="ECO:0000256" key="1">
    <source>
        <dbReference type="SAM" id="MobiDB-lite"/>
    </source>
</evidence>
<name>A0A1A8BMU3_NOTKA</name>
<sequence>TKRTNLTRRTKRTKRTRKNPKIKANPRTKRAMMVRRKRRKRKKENMDILRPTVMRTDAVSPVWSNGVGVIELCHLLTFCKQAWFLK</sequence>
<protein>
    <submittedName>
        <fullName evidence="2">Uncharacterized protein</fullName>
    </submittedName>
</protein>
<gene>
    <name evidence="2" type="primary">Nfu_g_1_019156</name>
</gene>
<feature type="compositionally biased region" description="Basic residues" evidence="1">
    <location>
        <begin position="1"/>
        <end position="43"/>
    </location>
</feature>
<feature type="non-terminal residue" evidence="2">
    <location>
        <position position="1"/>
    </location>
</feature>
<evidence type="ECO:0000313" key="2">
    <source>
        <dbReference type="EMBL" id="SBP67966.1"/>
    </source>
</evidence>
<dbReference type="EMBL" id="HADZ01004025">
    <property type="protein sequence ID" value="SBP67966.1"/>
    <property type="molecule type" value="Transcribed_RNA"/>
</dbReference>
<reference evidence="2" key="1">
    <citation type="submission" date="2016-05" db="EMBL/GenBank/DDBJ databases">
        <authorList>
            <person name="Lavstsen T."/>
            <person name="Jespersen J.S."/>
        </authorList>
    </citation>
    <scope>NUCLEOTIDE SEQUENCE</scope>
    <source>
        <tissue evidence="2">Brain</tissue>
    </source>
</reference>
<reference evidence="2" key="2">
    <citation type="submission" date="2016-06" db="EMBL/GenBank/DDBJ databases">
        <title>The genome of a short-lived fish provides insights into sex chromosome evolution and the genetic control of aging.</title>
        <authorList>
            <person name="Reichwald K."/>
            <person name="Felder M."/>
            <person name="Petzold A."/>
            <person name="Koch P."/>
            <person name="Groth M."/>
            <person name="Platzer M."/>
        </authorList>
    </citation>
    <scope>NUCLEOTIDE SEQUENCE</scope>
    <source>
        <tissue evidence="2">Brain</tissue>
    </source>
</reference>
<dbReference type="AlphaFoldDB" id="A0A1A8BMU3"/>
<organism evidence="2">
    <name type="scientific">Nothobranchius kadleci</name>
    <name type="common">African annual killifish</name>
    <dbReference type="NCBI Taxonomy" id="1051664"/>
    <lineage>
        <taxon>Eukaryota</taxon>
        <taxon>Metazoa</taxon>
        <taxon>Chordata</taxon>
        <taxon>Craniata</taxon>
        <taxon>Vertebrata</taxon>
        <taxon>Euteleostomi</taxon>
        <taxon>Actinopterygii</taxon>
        <taxon>Neopterygii</taxon>
        <taxon>Teleostei</taxon>
        <taxon>Neoteleostei</taxon>
        <taxon>Acanthomorphata</taxon>
        <taxon>Ovalentaria</taxon>
        <taxon>Atherinomorphae</taxon>
        <taxon>Cyprinodontiformes</taxon>
        <taxon>Nothobranchiidae</taxon>
        <taxon>Nothobranchius</taxon>
    </lineage>
</organism>